<accession>A0ABU4HSD8</accession>
<dbReference type="Pfam" id="PF00588">
    <property type="entry name" value="SpoU_methylase"/>
    <property type="match status" value="1"/>
</dbReference>
<keyword evidence="2" id="KW-0808">Transferase</keyword>
<protein>
    <submittedName>
        <fullName evidence="4">TrmH family RNA methyltransferase</fullName>
    </submittedName>
</protein>
<evidence type="ECO:0000259" key="3">
    <source>
        <dbReference type="Pfam" id="PF00588"/>
    </source>
</evidence>
<dbReference type="InterPro" id="IPR051259">
    <property type="entry name" value="rRNA_Methyltransferase"/>
</dbReference>
<gene>
    <name evidence="4" type="ORF">R7226_14705</name>
</gene>
<evidence type="ECO:0000256" key="1">
    <source>
        <dbReference type="ARBA" id="ARBA00022603"/>
    </source>
</evidence>
<reference evidence="5" key="1">
    <citation type="submission" date="2023-07" db="EMBL/GenBank/DDBJ databases">
        <title>Conexibacter stalactiti sp. nov., isolated from stalactites in a lava cave and emended description of the genus Conexibacter.</title>
        <authorList>
            <person name="Lee S.D."/>
        </authorList>
    </citation>
    <scope>NUCLEOTIDE SEQUENCE [LARGE SCALE GENOMIC DNA]</scope>
    <source>
        <strain evidence="5">KCTC 39840</strain>
    </source>
</reference>
<dbReference type="InterPro" id="IPR001537">
    <property type="entry name" value="SpoU_MeTrfase"/>
</dbReference>
<dbReference type="RefSeq" id="WP_318597933.1">
    <property type="nucleotide sequence ID" value="NZ_JAWSTH010000036.1"/>
</dbReference>
<dbReference type="SUPFAM" id="SSF75217">
    <property type="entry name" value="alpha/beta knot"/>
    <property type="match status" value="1"/>
</dbReference>
<dbReference type="InterPro" id="IPR029026">
    <property type="entry name" value="tRNA_m1G_MTases_N"/>
</dbReference>
<keyword evidence="1 4" id="KW-0489">Methyltransferase</keyword>
<dbReference type="Proteomes" id="UP001284601">
    <property type="component" value="Unassembled WGS sequence"/>
</dbReference>
<name>A0ABU4HSD8_9ACTN</name>
<dbReference type="EMBL" id="JAWSTH010000036">
    <property type="protein sequence ID" value="MDW5595597.1"/>
    <property type="molecule type" value="Genomic_DNA"/>
</dbReference>
<dbReference type="Gene3D" id="3.40.1280.10">
    <property type="match status" value="1"/>
</dbReference>
<evidence type="ECO:0000256" key="2">
    <source>
        <dbReference type="ARBA" id="ARBA00022679"/>
    </source>
</evidence>
<sequence length="244" mass="24819">MSPALAASFFAAREDPSLVVLEGFHALKHALRFGAVVEAAVTSDPDELAELSAALAPDVAAALETLVQPVEPAALRALGFPRPPHTGVAAIARRPPFDLGGLLAGNVARPIVLLEDPRHLGNVGAVVRVAAAADAAGVVTTGARDPWDSAALRGAAGLHYALPVGRADDGFDPAPRPLVALDPDGDPLPAAAIPPGAVLAFGTERHGLSDALLARADARLRIPMRDGVSSLNLATAVAAVLFSR</sequence>
<feature type="domain" description="tRNA/rRNA methyltransferase SpoU type" evidence="3">
    <location>
        <begin position="111"/>
        <end position="241"/>
    </location>
</feature>
<dbReference type="InterPro" id="IPR029028">
    <property type="entry name" value="Alpha/beta_knot_MTases"/>
</dbReference>
<organism evidence="4 5">
    <name type="scientific">Conexibacter stalactiti</name>
    <dbReference type="NCBI Taxonomy" id="1940611"/>
    <lineage>
        <taxon>Bacteria</taxon>
        <taxon>Bacillati</taxon>
        <taxon>Actinomycetota</taxon>
        <taxon>Thermoleophilia</taxon>
        <taxon>Solirubrobacterales</taxon>
        <taxon>Conexibacteraceae</taxon>
        <taxon>Conexibacter</taxon>
    </lineage>
</organism>
<evidence type="ECO:0000313" key="4">
    <source>
        <dbReference type="EMBL" id="MDW5595597.1"/>
    </source>
</evidence>
<dbReference type="PANTHER" id="PTHR43191">
    <property type="entry name" value="RRNA METHYLTRANSFERASE 3"/>
    <property type="match status" value="1"/>
</dbReference>
<dbReference type="GO" id="GO:0008168">
    <property type="term" value="F:methyltransferase activity"/>
    <property type="evidence" value="ECO:0007669"/>
    <property type="project" value="UniProtKB-KW"/>
</dbReference>
<proteinExistence type="predicted"/>
<keyword evidence="5" id="KW-1185">Reference proteome</keyword>
<comment type="caution">
    <text evidence="4">The sequence shown here is derived from an EMBL/GenBank/DDBJ whole genome shotgun (WGS) entry which is preliminary data.</text>
</comment>
<dbReference type="PANTHER" id="PTHR43191:SF2">
    <property type="entry name" value="RRNA METHYLTRANSFERASE 3, MITOCHONDRIAL"/>
    <property type="match status" value="1"/>
</dbReference>
<evidence type="ECO:0000313" key="5">
    <source>
        <dbReference type="Proteomes" id="UP001284601"/>
    </source>
</evidence>
<dbReference type="GO" id="GO:0032259">
    <property type="term" value="P:methylation"/>
    <property type="evidence" value="ECO:0007669"/>
    <property type="project" value="UniProtKB-KW"/>
</dbReference>